<sequence length="140" mass="16047">MKFRLSFITIISLIAITLVGLVIFFSPNLFGFSNHKIRFPQIDTIGHFTSFFLLTWFVHSLLKVELGRTILTLLVYGGLTEFGQHFLAYRQADFIDYLADVCGILFFAFVKLLYTLLKKKVSKAYLLKQANAKQKQANEA</sequence>
<feature type="transmembrane region" description="Helical" evidence="1">
    <location>
        <begin position="7"/>
        <end position="25"/>
    </location>
</feature>
<reference evidence="2 3" key="1">
    <citation type="submission" date="2019-01" db="EMBL/GenBank/DDBJ databases">
        <title>Litorilituus lipolytica sp. nov., isolated from intertidal sand of the Yellow Sea in China.</title>
        <authorList>
            <person name="Liu A."/>
        </authorList>
    </citation>
    <scope>NUCLEOTIDE SEQUENCE [LARGE SCALE GENOMIC DNA]</scope>
    <source>
        <strain evidence="2 3">RZ04</strain>
    </source>
</reference>
<organism evidence="2 3">
    <name type="scientific">Litorilituus lipolyticus</name>
    <dbReference type="NCBI Taxonomy" id="2491017"/>
    <lineage>
        <taxon>Bacteria</taxon>
        <taxon>Pseudomonadati</taxon>
        <taxon>Pseudomonadota</taxon>
        <taxon>Gammaproteobacteria</taxon>
        <taxon>Alteromonadales</taxon>
        <taxon>Colwelliaceae</taxon>
        <taxon>Litorilituus</taxon>
    </lineage>
</organism>
<dbReference type="NCBIfam" id="NF037970">
    <property type="entry name" value="vanZ_1"/>
    <property type="match status" value="1"/>
</dbReference>
<dbReference type="PANTHER" id="PTHR28008:SF1">
    <property type="entry name" value="DOMAIN PROTEIN, PUTATIVE (AFU_ORTHOLOGUE AFUA_3G10980)-RELATED"/>
    <property type="match status" value="1"/>
</dbReference>
<proteinExistence type="predicted"/>
<feature type="transmembrane region" description="Helical" evidence="1">
    <location>
        <begin position="69"/>
        <end position="88"/>
    </location>
</feature>
<keyword evidence="1" id="KW-1133">Transmembrane helix</keyword>
<dbReference type="PANTHER" id="PTHR28008">
    <property type="entry name" value="DOMAIN PROTEIN, PUTATIVE (AFU_ORTHOLOGUE AFUA_3G10980)-RELATED"/>
    <property type="match status" value="1"/>
</dbReference>
<evidence type="ECO:0000256" key="1">
    <source>
        <dbReference type="SAM" id="Phobius"/>
    </source>
</evidence>
<accession>A0A502L235</accession>
<gene>
    <name evidence="2" type="ORF">EPA86_06160</name>
</gene>
<name>A0A502L235_9GAMM</name>
<keyword evidence="1" id="KW-0472">Membrane</keyword>
<dbReference type="RefSeq" id="WP_140602553.1">
    <property type="nucleotide sequence ID" value="NZ_SAWY01000011.1"/>
</dbReference>
<protein>
    <recommendedName>
        <fullName evidence="4">VanZ-like domain-containing protein</fullName>
    </recommendedName>
</protein>
<keyword evidence="1" id="KW-0812">Transmembrane</keyword>
<dbReference type="AlphaFoldDB" id="A0A502L235"/>
<dbReference type="EMBL" id="SAWY01000011">
    <property type="protein sequence ID" value="TPH16555.1"/>
    <property type="molecule type" value="Genomic_DNA"/>
</dbReference>
<evidence type="ECO:0000313" key="3">
    <source>
        <dbReference type="Proteomes" id="UP000315303"/>
    </source>
</evidence>
<feature type="transmembrane region" description="Helical" evidence="1">
    <location>
        <begin position="94"/>
        <end position="114"/>
    </location>
</feature>
<dbReference type="Proteomes" id="UP000315303">
    <property type="component" value="Unassembled WGS sequence"/>
</dbReference>
<feature type="transmembrane region" description="Helical" evidence="1">
    <location>
        <begin position="45"/>
        <end position="62"/>
    </location>
</feature>
<comment type="caution">
    <text evidence="2">The sequence shown here is derived from an EMBL/GenBank/DDBJ whole genome shotgun (WGS) entry which is preliminary data.</text>
</comment>
<evidence type="ECO:0000313" key="2">
    <source>
        <dbReference type="EMBL" id="TPH16555.1"/>
    </source>
</evidence>
<dbReference type="OrthoDB" id="8564037at2"/>
<keyword evidence="3" id="KW-1185">Reference proteome</keyword>
<evidence type="ECO:0008006" key="4">
    <source>
        <dbReference type="Google" id="ProtNLM"/>
    </source>
</evidence>